<dbReference type="Pfam" id="PF01850">
    <property type="entry name" value="PIN"/>
    <property type="match status" value="1"/>
</dbReference>
<dbReference type="InterPro" id="IPR029060">
    <property type="entry name" value="PIN-like_dom_sf"/>
</dbReference>
<accession>A0A1W9KTE4</accession>
<proteinExistence type="predicted"/>
<organism evidence="2 3">
    <name type="scientific">Rhodoferax ferrireducens</name>
    <dbReference type="NCBI Taxonomy" id="192843"/>
    <lineage>
        <taxon>Bacteria</taxon>
        <taxon>Pseudomonadati</taxon>
        <taxon>Pseudomonadota</taxon>
        <taxon>Betaproteobacteria</taxon>
        <taxon>Burkholderiales</taxon>
        <taxon>Comamonadaceae</taxon>
        <taxon>Rhodoferax</taxon>
    </lineage>
</organism>
<comment type="caution">
    <text evidence="2">The sequence shown here is derived from an EMBL/GenBank/DDBJ whole genome shotgun (WGS) entry which is preliminary data.</text>
</comment>
<evidence type="ECO:0000313" key="3">
    <source>
        <dbReference type="Proteomes" id="UP000192505"/>
    </source>
</evidence>
<dbReference type="SUPFAM" id="SSF88723">
    <property type="entry name" value="PIN domain-like"/>
    <property type="match status" value="1"/>
</dbReference>
<dbReference type="EMBL" id="MTEI01000007">
    <property type="protein sequence ID" value="OQW87722.1"/>
    <property type="molecule type" value="Genomic_DNA"/>
</dbReference>
<feature type="domain" description="PIN" evidence="1">
    <location>
        <begin position="4"/>
        <end position="127"/>
    </location>
</feature>
<dbReference type="Gene3D" id="3.40.50.1010">
    <property type="entry name" value="5'-nuclease"/>
    <property type="match status" value="1"/>
</dbReference>
<dbReference type="CDD" id="cd18683">
    <property type="entry name" value="PIN_VapC-like"/>
    <property type="match status" value="1"/>
</dbReference>
<sequence length="135" mass="14806">MTGLDTNVLVRYLAQDDARQSALATRWIDESLSAARPGFVSLVVLVEVCWVLQRLYAATQDELLQTVEDLLDSAQFMVEQRAVVQAATQRMRSLTGVKVGFADLLIVEVGKSHNCSQIMTFDKAAARSAGMTLLS</sequence>
<dbReference type="PANTHER" id="PTHR39664">
    <property type="match status" value="1"/>
</dbReference>
<dbReference type="AlphaFoldDB" id="A0A1W9KTE4"/>
<gene>
    <name evidence="2" type="ORF">BWK72_12545</name>
</gene>
<evidence type="ECO:0000313" key="2">
    <source>
        <dbReference type="EMBL" id="OQW87722.1"/>
    </source>
</evidence>
<reference evidence="2 3" key="1">
    <citation type="submission" date="2017-01" db="EMBL/GenBank/DDBJ databases">
        <title>Novel large sulfur bacteria in the metagenomes of groundwater-fed chemosynthetic microbial mats in the Lake Huron basin.</title>
        <authorList>
            <person name="Sharrar A.M."/>
            <person name="Flood B.E."/>
            <person name="Bailey J.V."/>
            <person name="Jones D.S."/>
            <person name="Biddanda B."/>
            <person name="Ruberg S.A."/>
            <person name="Marcus D.N."/>
            <person name="Dick G.J."/>
        </authorList>
    </citation>
    <scope>NUCLEOTIDE SEQUENCE [LARGE SCALE GENOMIC DNA]</scope>
    <source>
        <strain evidence="2">A7</strain>
    </source>
</reference>
<name>A0A1W9KTE4_9BURK</name>
<protein>
    <recommendedName>
        <fullName evidence="1">PIN domain-containing protein</fullName>
    </recommendedName>
</protein>
<evidence type="ECO:0000259" key="1">
    <source>
        <dbReference type="Pfam" id="PF01850"/>
    </source>
</evidence>
<dbReference type="InterPro" id="IPR002716">
    <property type="entry name" value="PIN_dom"/>
</dbReference>
<dbReference type="PANTHER" id="PTHR39664:SF2">
    <property type="entry name" value="NUCLEIC ACID-BINDING PROTEIN, CONTAINING PIN DOMAIN-RELATED"/>
    <property type="match status" value="1"/>
</dbReference>
<dbReference type="Proteomes" id="UP000192505">
    <property type="component" value="Unassembled WGS sequence"/>
</dbReference>